<dbReference type="InterPro" id="IPR050659">
    <property type="entry name" value="Peptidase_M24B"/>
</dbReference>
<dbReference type="RefSeq" id="WP_094907582.1">
    <property type="nucleotide sequence ID" value="NZ_BJUN01000002.1"/>
</dbReference>
<dbReference type="OrthoDB" id="9806388at2"/>
<comment type="caution">
    <text evidence="6">The sequence shown here is derived from an EMBL/GenBank/DDBJ whole genome shotgun (WGS) entry which is preliminary data.</text>
</comment>
<dbReference type="InterPro" id="IPR029149">
    <property type="entry name" value="Creatin/AminoP/Spt16_N"/>
</dbReference>
<feature type="domain" description="Peptidase M24" evidence="4">
    <location>
        <begin position="146"/>
        <end position="348"/>
    </location>
</feature>
<reference evidence="6 7" key="1">
    <citation type="submission" date="2019-07" db="EMBL/GenBank/DDBJ databases">
        <title>Whole genome shotgun sequence of Marinococcus halophilus NBRC 102359.</title>
        <authorList>
            <person name="Hosoyama A."/>
            <person name="Uohara A."/>
            <person name="Ohji S."/>
            <person name="Ichikawa N."/>
        </authorList>
    </citation>
    <scope>NUCLEOTIDE SEQUENCE [LARGE SCALE GENOMIC DNA]</scope>
    <source>
        <strain evidence="6 7">NBRC 102359</strain>
    </source>
</reference>
<dbReference type="InterPro" id="IPR036005">
    <property type="entry name" value="Creatinase/aminopeptidase-like"/>
</dbReference>
<evidence type="ECO:0000313" key="7">
    <source>
        <dbReference type="Proteomes" id="UP000321051"/>
    </source>
</evidence>
<dbReference type="CDD" id="cd01092">
    <property type="entry name" value="APP-like"/>
    <property type="match status" value="1"/>
</dbReference>
<name>A0A510Y4C4_MARHA</name>
<gene>
    <name evidence="6" type="primary">pepQ</name>
    <name evidence="6" type="ORF">MHA01_05660</name>
</gene>
<dbReference type="PANTHER" id="PTHR46112:SF10">
    <property type="entry name" value="DIPEPTIDASE YKVY-RELATED"/>
    <property type="match status" value="1"/>
</dbReference>
<sequence length="363" mass="40242">MTTVIELWRQALLEREEDAAILTDPANIYYASGFYSDPHERLLMLMIFQEGEPVLVCPEMEKSLVINSGWQGGIVTYRDSEDPWDSVKKMFHKQLPNPFRIAVEKAHLSVARFEKLQLIYPGVRYTDFERVVVESRQVKSREELTHIQQAVDIAEQALKAVAAGLQEGVTERQVVHQLEDAMKRAGADGAAFDTIVLFGEKSAYPHGVPSENPLQKGDLILVDLGARYGRFCSDITRTWVFGGADETSQQRLNLVSQAKAAAIKACRHGGRIGDVDKAARDVLTKAGHGDHFITRVGHGMGMDVHEAPSIHGNNDDLLEAGMVLTIEPGVYIEGWGGIRLEDDVVVGEHGGKIMNRLETLLDM</sequence>
<evidence type="ECO:0000313" key="6">
    <source>
        <dbReference type="EMBL" id="GEK57661.1"/>
    </source>
</evidence>
<dbReference type="Gene3D" id="3.40.350.10">
    <property type="entry name" value="Creatinase/prolidase N-terminal domain"/>
    <property type="match status" value="1"/>
</dbReference>
<keyword evidence="3" id="KW-0464">Manganese</keyword>
<dbReference type="AlphaFoldDB" id="A0A510Y4C4"/>
<evidence type="ECO:0000259" key="4">
    <source>
        <dbReference type="Pfam" id="PF00557"/>
    </source>
</evidence>
<dbReference type="InterPro" id="IPR000994">
    <property type="entry name" value="Pept_M24"/>
</dbReference>
<evidence type="ECO:0000259" key="5">
    <source>
        <dbReference type="Pfam" id="PF01321"/>
    </source>
</evidence>
<evidence type="ECO:0000256" key="2">
    <source>
        <dbReference type="ARBA" id="ARBA00008766"/>
    </source>
</evidence>
<dbReference type="Pfam" id="PF01321">
    <property type="entry name" value="Creatinase_N"/>
    <property type="match status" value="1"/>
</dbReference>
<dbReference type="STRING" id="1371.GCA_900166605_00522"/>
<dbReference type="InterPro" id="IPR000587">
    <property type="entry name" value="Creatinase_N"/>
</dbReference>
<comment type="cofactor">
    <cofactor evidence="1">
        <name>Mn(2+)</name>
        <dbReference type="ChEBI" id="CHEBI:29035"/>
    </cofactor>
</comment>
<dbReference type="Proteomes" id="UP000321051">
    <property type="component" value="Unassembled WGS sequence"/>
</dbReference>
<keyword evidence="7" id="KW-1185">Reference proteome</keyword>
<dbReference type="SUPFAM" id="SSF55920">
    <property type="entry name" value="Creatinase/aminopeptidase"/>
    <property type="match status" value="1"/>
</dbReference>
<protein>
    <submittedName>
        <fullName evidence="6">Xaa-Pro dipeptidase</fullName>
    </submittedName>
</protein>
<dbReference type="Pfam" id="PF00557">
    <property type="entry name" value="Peptidase_M24"/>
    <property type="match status" value="1"/>
</dbReference>
<comment type="similarity">
    <text evidence="2">Belongs to the peptidase M24B family.</text>
</comment>
<accession>A0A510Y4C4</accession>
<evidence type="ECO:0000256" key="3">
    <source>
        <dbReference type="ARBA" id="ARBA00023211"/>
    </source>
</evidence>
<dbReference type="EMBL" id="BJUN01000002">
    <property type="protein sequence ID" value="GEK57661.1"/>
    <property type="molecule type" value="Genomic_DNA"/>
</dbReference>
<dbReference type="SUPFAM" id="SSF53092">
    <property type="entry name" value="Creatinase/prolidase N-terminal domain"/>
    <property type="match status" value="1"/>
</dbReference>
<dbReference type="Gene3D" id="3.90.230.10">
    <property type="entry name" value="Creatinase/methionine aminopeptidase superfamily"/>
    <property type="match status" value="1"/>
</dbReference>
<proteinExistence type="inferred from homology"/>
<dbReference type="PANTHER" id="PTHR46112">
    <property type="entry name" value="AMINOPEPTIDASE"/>
    <property type="match status" value="1"/>
</dbReference>
<feature type="domain" description="Creatinase N-terminal" evidence="5">
    <location>
        <begin position="9"/>
        <end position="138"/>
    </location>
</feature>
<evidence type="ECO:0000256" key="1">
    <source>
        <dbReference type="ARBA" id="ARBA00001936"/>
    </source>
</evidence>
<organism evidence="6 7">
    <name type="scientific">Marinococcus halophilus</name>
    <dbReference type="NCBI Taxonomy" id="1371"/>
    <lineage>
        <taxon>Bacteria</taxon>
        <taxon>Bacillati</taxon>
        <taxon>Bacillota</taxon>
        <taxon>Bacilli</taxon>
        <taxon>Bacillales</taxon>
        <taxon>Bacillaceae</taxon>
        <taxon>Marinococcus</taxon>
    </lineage>
</organism>